<dbReference type="InterPro" id="IPR054422">
    <property type="entry name" value="TetR-like_HI_0893_C"/>
</dbReference>
<dbReference type="InterPro" id="IPR050109">
    <property type="entry name" value="HTH-type_TetR-like_transc_reg"/>
</dbReference>
<dbReference type="Proteomes" id="UP000308167">
    <property type="component" value="Unassembled WGS sequence"/>
</dbReference>
<evidence type="ECO:0000313" key="5">
    <source>
        <dbReference type="Proteomes" id="UP000308167"/>
    </source>
</evidence>
<dbReference type="InterPro" id="IPR001647">
    <property type="entry name" value="HTH_TetR"/>
</dbReference>
<dbReference type="InterPro" id="IPR009057">
    <property type="entry name" value="Homeodomain-like_sf"/>
</dbReference>
<dbReference type="PROSITE" id="PS01081">
    <property type="entry name" value="HTH_TETR_1"/>
    <property type="match status" value="1"/>
</dbReference>
<feature type="DNA-binding region" description="H-T-H motif" evidence="2">
    <location>
        <begin position="34"/>
        <end position="53"/>
    </location>
</feature>
<evidence type="ECO:0000256" key="1">
    <source>
        <dbReference type="ARBA" id="ARBA00023125"/>
    </source>
</evidence>
<sequence length="193" mass="22473">MKSQIMCRSELDMAEQIFLATEQLIAEGGVHSLSMHKIAKEAKISAGTIYLYFKSKDELLEQLARRVLQLFSQELEKDYDETRSYFEQYRTIWWNIWHYFSDNPIMVKNIHQYFSLPSFVNVCSEMKSQSHWALFCQKAVAAGAMCDLPLAALSSLGLGSIIHLASDRIYFNLHLTEEYLECVIERTWRALKK</sequence>
<keyword evidence="1 2" id="KW-0238">DNA-binding</keyword>
<dbReference type="SUPFAM" id="SSF46689">
    <property type="entry name" value="Homeodomain-like"/>
    <property type="match status" value="1"/>
</dbReference>
<dbReference type="PANTHER" id="PTHR30055">
    <property type="entry name" value="HTH-TYPE TRANSCRIPTIONAL REGULATOR RUTR"/>
    <property type="match status" value="1"/>
</dbReference>
<comment type="caution">
    <text evidence="4">The sequence shown here is derived from an EMBL/GenBank/DDBJ whole genome shotgun (WGS) entry which is preliminary data.</text>
</comment>
<dbReference type="EMBL" id="CABFKI010000001">
    <property type="protein sequence ID" value="VTU05698.1"/>
    <property type="molecule type" value="Genomic_DNA"/>
</dbReference>
<protein>
    <submittedName>
        <fullName evidence="4">TetR family transcriptional regulator</fullName>
    </submittedName>
</protein>
<feature type="domain" description="HTH tetR-type" evidence="3">
    <location>
        <begin position="11"/>
        <end position="71"/>
    </location>
</feature>
<proteinExistence type="predicted"/>
<evidence type="ECO:0000313" key="4">
    <source>
        <dbReference type="EMBL" id="VTU05698.1"/>
    </source>
</evidence>
<accession>A0ABY6TH54</accession>
<keyword evidence="5" id="KW-1185">Reference proteome</keyword>
<dbReference type="PRINTS" id="PR00455">
    <property type="entry name" value="HTHTETR"/>
</dbReference>
<dbReference type="PANTHER" id="PTHR30055:SF207">
    <property type="entry name" value="HTH-TYPE TRANSCRIPTIONAL REPRESSOR FATR"/>
    <property type="match status" value="1"/>
</dbReference>
<gene>
    <name evidence="4" type="ORF">SAMEA1410922_00022</name>
</gene>
<name>A0ABY6TH54_9PAST</name>
<evidence type="ECO:0000259" key="3">
    <source>
        <dbReference type="PROSITE" id="PS50977"/>
    </source>
</evidence>
<dbReference type="InterPro" id="IPR023772">
    <property type="entry name" value="DNA-bd_HTH_TetR-type_CS"/>
</dbReference>
<dbReference type="Gene3D" id="1.10.357.10">
    <property type="entry name" value="Tetracycline Repressor, domain 2"/>
    <property type="match status" value="1"/>
</dbReference>
<reference evidence="4 5" key="1">
    <citation type="submission" date="2019-05" db="EMBL/GenBank/DDBJ databases">
        <authorList>
            <consortium name="Pathogen Informatics"/>
        </authorList>
    </citation>
    <scope>NUCLEOTIDE SEQUENCE [LARGE SCALE GENOMIC DNA]</scope>
    <source>
        <strain evidence="4 5">NM319</strain>
    </source>
</reference>
<dbReference type="PROSITE" id="PS50977">
    <property type="entry name" value="HTH_TETR_2"/>
    <property type="match status" value="1"/>
</dbReference>
<evidence type="ECO:0000256" key="2">
    <source>
        <dbReference type="PROSITE-ProRule" id="PRU00335"/>
    </source>
</evidence>
<organism evidence="4 5">
    <name type="scientific">Actinobacillus porcinus</name>
    <dbReference type="NCBI Taxonomy" id="51048"/>
    <lineage>
        <taxon>Bacteria</taxon>
        <taxon>Pseudomonadati</taxon>
        <taxon>Pseudomonadota</taxon>
        <taxon>Gammaproteobacteria</taxon>
        <taxon>Pasteurellales</taxon>
        <taxon>Pasteurellaceae</taxon>
        <taxon>Actinobacillus</taxon>
    </lineage>
</organism>
<dbReference type="Pfam" id="PF22604">
    <property type="entry name" value="TetR_HI_0893_C"/>
    <property type="match status" value="1"/>
</dbReference>
<dbReference type="Pfam" id="PF00440">
    <property type="entry name" value="TetR_N"/>
    <property type="match status" value="1"/>
</dbReference>